<dbReference type="SUPFAM" id="SSF55424">
    <property type="entry name" value="FAD/NAD-linked reductases, dimerisation (C-terminal) domain"/>
    <property type="match status" value="1"/>
</dbReference>
<dbReference type="PANTHER" id="PTHR42737">
    <property type="entry name" value="GLUTATHIONE REDUCTASE"/>
    <property type="match status" value="1"/>
</dbReference>
<dbReference type="InterPro" id="IPR016156">
    <property type="entry name" value="FAD/NAD-linked_Rdtase_dimer_sf"/>
</dbReference>
<keyword evidence="6" id="KW-1015">Disulfide bond</keyword>
<feature type="disulfide bond" description="Redox-active" evidence="10">
    <location>
        <begin position="44"/>
        <end position="49"/>
    </location>
</feature>
<dbReference type="NCBIfam" id="TIGR01421">
    <property type="entry name" value="gluta_reduc_1"/>
    <property type="match status" value="1"/>
</dbReference>
<dbReference type="EMBL" id="AGXA01000021">
    <property type="protein sequence ID" value="EKU93316.1"/>
    <property type="molecule type" value="Genomic_DNA"/>
</dbReference>
<feature type="domain" description="Pyridine nucleotide-disulphide oxidoreductase dimerisation" evidence="12">
    <location>
        <begin position="341"/>
        <end position="451"/>
    </location>
</feature>
<evidence type="ECO:0000313" key="15">
    <source>
        <dbReference type="Proteomes" id="UP000009875"/>
    </source>
</evidence>
<dbReference type="HOGENOM" id="CLU_016755_2_2_9"/>
<protein>
    <submittedName>
        <fullName evidence="14">Glutathione-disulfide reductase</fullName>
    </submittedName>
</protein>
<keyword evidence="3 11" id="KW-0285">Flavoprotein</keyword>
<dbReference type="PANTHER" id="PTHR42737:SF2">
    <property type="entry name" value="GLUTATHIONE REDUCTASE"/>
    <property type="match status" value="1"/>
</dbReference>
<dbReference type="PATRIC" id="fig|883081.3.peg.1065"/>
<comment type="subunit">
    <text evidence="2">Homodimer.</text>
</comment>
<keyword evidence="5 11" id="KW-0560">Oxidoreductase</keyword>
<dbReference type="Pfam" id="PF07992">
    <property type="entry name" value="Pyr_redox_2"/>
    <property type="match status" value="1"/>
</dbReference>
<feature type="binding site" evidence="9">
    <location>
        <position position="53"/>
    </location>
    <ligand>
        <name>FAD</name>
        <dbReference type="ChEBI" id="CHEBI:57692"/>
    </ligand>
</feature>
<dbReference type="SUPFAM" id="SSF51905">
    <property type="entry name" value="FAD/NAD(P)-binding domain"/>
    <property type="match status" value="1"/>
</dbReference>
<gene>
    <name evidence="14" type="ORF">HMPREF9698_01064</name>
</gene>
<keyword evidence="15" id="KW-1185">Reference proteome</keyword>
<dbReference type="OrthoDB" id="9800167at2"/>
<keyword evidence="9" id="KW-0547">Nucleotide-binding</keyword>
<keyword evidence="4 9" id="KW-0274">FAD</keyword>
<proteinExistence type="inferred from homology"/>
<dbReference type="RefSeq" id="WP_003778112.1">
    <property type="nucleotide sequence ID" value="NZ_JH992959.1"/>
</dbReference>
<dbReference type="InterPro" id="IPR006322">
    <property type="entry name" value="Glutathione_Rdtase_euk/bac"/>
</dbReference>
<dbReference type="GO" id="GO:0005829">
    <property type="term" value="C:cytosol"/>
    <property type="evidence" value="ECO:0007669"/>
    <property type="project" value="TreeGrafter"/>
</dbReference>
<sequence length="452" mass="49760">MTDTNHYDYLVIGGGSGGIASANRAAERGAKVALIERNQLGGTCVNRGCVPKKVMWYAAKTYHGLDAYGPGYGISIQDKSLNFAELVKNREEYIDRLHQSYQNGLDSNSVDHITGTARFIDSQTLDVDGQTYTGDRILIATGGRPEKLDIPGSEYGIDSDGFFNLTDLPDRVAIYGAGYVGVELHGLLHSLGSDSHLFFRRDLPLTKFDDFIREKYTEIIKADGLQVHGNKEIKEVEKQDDGSLLLHFNDGSSHETDTLIWATGRQPNTENLGLENTQVELDKKGHVKVDKYQETTDDHIYSIGDVTGAIQLTPVAIAAGRRLSDRLYNHMPDRHLDYVNIPTVVFTHPPIGTVGLTEAQAIDHYGKDQVKCYTNGFNAMHSQLADHRQKAWMKLVVAGPEEKVVGLHGVGEGMDELLQGFAVAIRMGASKADLDDTVAIHPTSAEEFVTMR</sequence>
<dbReference type="InterPro" id="IPR046952">
    <property type="entry name" value="GSHR/TRXR-like"/>
</dbReference>
<dbReference type="InterPro" id="IPR023753">
    <property type="entry name" value="FAD/NAD-binding_dom"/>
</dbReference>
<evidence type="ECO:0000256" key="7">
    <source>
        <dbReference type="ARBA" id="ARBA00023284"/>
    </source>
</evidence>
<comment type="cofactor">
    <cofactor evidence="9">
        <name>FAD</name>
        <dbReference type="ChEBI" id="CHEBI:57692"/>
    </cofactor>
    <text evidence="9">Binds 1 FAD per subunit.</text>
</comment>
<evidence type="ECO:0000256" key="11">
    <source>
        <dbReference type="RuleBase" id="RU003691"/>
    </source>
</evidence>
<dbReference type="Gene3D" id="3.50.50.60">
    <property type="entry name" value="FAD/NAD(P)-binding domain"/>
    <property type="match status" value="2"/>
</dbReference>
<evidence type="ECO:0000256" key="4">
    <source>
        <dbReference type="ARBA" id="ARBA00022827"/>
    </source>
</evidence>
<organism evidence="14 15">
    <name type="scientific">Alloiococcus otitis ATCC 51267</name>
    <dbReference type="NCBI Taxonomy" id="883081"/>
    <lineage>
        <taxon>Bacteria</taxon>
        <taxon>Bacillati</taxon>
        <taxon>Bacillota</taxon>
        <taxon>Bacilli</taxon>
        <taxon>Lactobacillales</taxon>
        <taxon>Carnobacteriaceae</taxon>
        <taxon>Alloiococcus</taxon>
    </lineage>
</organism>
<evidence type="ECO:0000259" key="12">
    <source>
        <dbReference type="Pfam" id="PF02852"/>
    </source>
</evidence>
<dbReference type="Gene3D" id="3.30.390.30">
    <property type="match status" value="1"/>
</dbReference>
<dbReference type="GO" id="GO:0050660">
    <property type="term" value="F:flavin adenine dinucleotide binding"/>
    <property type="evidence" value="ECO:0007669"/>
    <property type="project" value="InterPro"/>
</dbReference>
<dbReference type="InterPro" id="IPR001100">
    <property type="entry name" value="Pyr_nuc-diS_OxRdtase"/>
</dbReference>
<evidence type="ECO:0000313" key="14">
    <source>
        <dbReference type="EMBL" id="EKU93316.1"/>
    </source>
</evidence>
<dbReference type="Pfam" id="PF02852">
    <property type="entry name" value="Pyr_redox_dim"/>
    <property type="match status" value="1"/>
</dbReference>
<dbReference type="FunFam" id="3.30.390.30:FF:000003">
    <property type="entry name" value="Glutathione reductase"/>
    <property type="match status" value="1"/>
</dbReference>
<dbReference type="GO" id="GO:0050661">
    <property type="term" value="F:NADP binding"/>
    <property type="evidence" value="ECO:0007669"/>
    <property type="project" value="InterPro"/>
</dbReference>
<dbReference type="Proteomes" id="UP000009875">
    <property type="component" value="Unassembled WGS sequence"/>
</dbReference>
<dbReference type="PRINTS" id="PR00411">
    <property type="entry name" value="PNDRDTASEI"/>
</dbReference>
<evidence type="ECO:0000259" key="13">
    <source>
        <dbReference type="Pfam" id="PF07992"/>
    </source>
</evidence>
<dbReference type="NCBIfam" id="NF004776">
    <property type="entry name" value="PRK06116.1"/>
    <property type="match status" value="1"/>
</dbReference>
<evidence type="ECO:0000256" key="5">
    <source>
        <dbReference type="ARBA" id="ARBA00023002"/>
    </source>
</evidence>
<feature type="binding site" evidence="9">
    <location>
        <position position="264"/>
    </location>
    <ligand>
        <name>NAD(+)</name>
        <dbReference type="ChEBI" id="CHEBI:57540"/>
    </ligand>
</feature>
<feature type="binding site" evidence="9">
    <location>
        <position position="305"/>
    </location>
    <ligand>
        <name>NAD(+)</name>
        <dbReference type="ChEBI" id="CHEBI:57540"/>
    </ligand>
</feature>
<dbReference type="PRINTS" id="PR00368">
    <property type="entry name" value="FADPNR"/>
</dbReference>
<evidence type="ECO:0000256" key="10">
    <source>
        <dbReference type="PIRSR" id="PIRSR000350-4"/>
    </source>
</evidence>
<evidence type="ECO:0000256" key="9">
    <source>
        <dbReference type="PIRSR" id="PIRSR000350-3"/>
    </source>
</evidence>
<reference evidence="14 15" key="1">
    <citation type="submission" date="2012-09" db="EMBL/GenBank/DDBJ databases">
        <title>The Genome Sequence of Alloiococcus otitis ATCC 51267.</title>
        <authorList>
            <consortium name="The Broad Institute Genome Sequencing Platform"/>
            <person name="Earl A."/>
            <person name="Ward D."/>
            <person name="Feldgarden M."/>
            <person name="Gevers D."/>
            <person name="Huys G."/>
            <person name="Walker B."/>
            <person name="Young S.K."/>
            <person name="Zeng Q."/>
            <person name="Gargeya S."/>
            <person name="Fitzgerald M."/>
            <person name="Haas B."/>
            <person name="Abouelleil A."/>
            <person name="Alvarado L."/>
            <person name="Arachchi H.M."/>
            <person name="Berlin A.M."/>
            <person name="Chapman S.B."/>
            <person name="Goldberg J."/>
            <person name="Griggs A."/>
            <person name="Gujja S."/>
            <person name="Hansen M."/>
            <person name="Howarth C."/>
            <person name="Imamovic A."/>
            <person name="Larimer J."/>
            <person name="McCowen C."/>
            <person name="Montmayeur A."/>
            <person name="Murphy C."/>
            <person name="Neiman D."/>
            <person name="Pearson M."/>
            <person name="Priest M."/>
            <person name="Roberts A."/>
            <person name="Saif S."/>
            <person name="Shea T."/>
            <person name="Sisk P."/>
            <person name="Sykes S."/>
            <person name="Wortman J."/>
            <person name="Nusbaum C."/>
            <person name="Birren B."/>
        </authorList>
    </citation>
    <scope>NUCLEOTIDE SEQUENCE [LARGE SCALE GENOMIC DNA]</scope>
    <source>
        <strain evidence="14 15">ATCC 51267</strain>
    </source>
</reference>
<keyword evidence="9" id="KW-0520">NAD</keyword>
<dbReference type="InterPro" id="IPR004099">
    <property type="entry name" value="Pyr_nucl-diS_OxRdtase_dimer"/>
</dbReference>
<dbReference type="FunFam" id="3.50.50.60:FF:000235">
    <property type="entry name" value="Glutathione reductase"/>
    <property type="match status" value="1"/>
</dbReference>
<dbReference type="GO" id="GO:0006749">
    <property type="term" value="P:glutathione metabolic process"/>
    <property type="evidence" value="ECO:0007669"/>
    <property type="project" value="InterPro"/>
</dbReference>
<dbReference type="InterPro" id="IPR036188">
    <property type="entry name" value="FAD/NAD-bd_sf"/>
</dbReference>
<dbReference type="GO" id="GO:0004362">
    <property type="term" value="F:glutathione-disulfide reductase (NADPH) activity"/>
    <property type="evidence" value="ECO:0007669"/>
    <property type="project" value="InterPro"/>
</dbReference>
<dbReference type="eggNOG" id="COG1249">
    <property type="taxonomic scope" value="Bacteria"/>
</dbReference>
<accession>K9EBX6</accession>
<evidence type="ECO:0000256" key="3">
    <source>
        <dbReference type="ARBA" id="ARBA00022630"/>
    </source>
</evidence>
<dbReference type="AlphaFoldDB" id="K9EBX6"/>
<dbReference type="InterPro" id="IPR012999">
    <property type="entry name" value="Pyr_OxRdtase_I_AS"/>
</dbReference>
<feature type="active site" description="Proton acceptor" evidence="8">
    <location>
        <position position="441"/>
    </location>
</feature>
<dbReference type="PIRSF" id="PIRSF000350">
    <property type="entry name" value="Mercury_reductase_MerA"/>
    <property type="match status" value="1"/>
</dbReference>
<evidence type="ECO:0000256" key="8">
    <source>
        <dbReference type="PIRSR" id="PIRSR000350-2"/>
    </source>
</evidence>
<feature type="domain" description="FAD/NAD(P)-binding" evidence="13">
    <location>
        <begin position="7"/>
        <end position="320"/>
    </location>
</feature>
<evidence type="ECO:0000256" key="6">
    <source>
        <dbReference type="ARBA" id="ARBA00023157"/>
    </source>
</evidence>
<keyword evidence="7 11" id="KW-0676">Redox-active center</keyword>
<evidence type="ECO:0000256" key="2">
    <source>
        <dbReference type="ARBA" id="ARBA00011738"/>
    </source>
</evidence>
<comment type="caution">
    <text evidence="14">The sequence shown here is derived from an EMBL/GenBank/DDBJ whole genome shotgun (WGS) entry which is preliminary data.</text>
</comment>
<dbReference type="PROSITE" id="PS00076">
    <property type="entry name" value="PYRIDINE_REDOX_1"/>
    <property type="match status" value="1"/>
</dbReference>
<comment type="similarity">
    <text evidence="1 11">Belongs to the class-I pyridine nucleotide-disulfide oxidoreductase family.</text>
</comment>
<dbReference type="GO" id="GO:0034599">
    <property type="term" value="P:cellular response to oxidative stress"/>
    <property type="evidence" value="ECO:0007669"/>
    <property type="project" value="TreeGrafter"/>
</dbReference>
<feature type="binding site" evidence="9">
    <location>
        <begin position="176"/>
        <end position="183"/>
    </location>
    <ligand>
        <name>NAD(+)</name>
        <dbReference type="ChEBI" id="CHEBI:57540"/>
    </ligand>
</feature>
<dbReference type="STRING" id="883081.HMPREF9698_01064"/>
<evidence type="ECO:0000256" key="1">
    <source>
        <dbReference type="ARBA" id="ARBA00007532"/>
    </source>
</evidence>
<dbReference type="GO" id="GO:0045454">
    <property type="term" value="P:cell redox homeostasis"/>
    <property type="evidence" value="ECO:0007669"/>
    <property type="project" value="InterPro"/>
</dbReference>
<name>K9EBX6_9LACT</name>